<gene>
    <name evidence="3" type="ORF">BaRGS_00004867</name>
</gene>
<reference evidence="3 4" key="1">
    <citation type="journal article" date="2023" name="Sci. Data">
        <title>Genome assembly of the Korean intertidal mud-creeper Batillaria attramentaria.</title>
        <authorList>
            <person name="Patra A.K."/>
            <person name="Ho P.T."/>
            <person name="Jun S."/>
            <person name="Lee S.J."/>
            <person name="Kim Y."/>
            <person name="Won Y.J."/>
        </authorList>
    </citation>
    <scope>NUCLEOTIDE SEQUENCE [LARGE SCALE GENOMIC DNA]</scope>
    <source>
        <strain evidence="3">Wonlab-2016</strain>
    </source>
</reference>
<keyword evidence="2" id="KW-1133">Transmembrane helix</keyword>
<evidence type="ECO:0000256" key="1">
    <source>
        <dbReference type="SAM" id="MobiDB-lite"/>
    </source>
</evidence>
<protein>
    <submittedName>
        <fullName evidence="3">Uncharacterized protein</fullName>
    </submittedName>
</protein>
<feature type="transmembrane region" description="Helical" evidence="2">
    <location>
        <begin position="89"/>
        <end position="114"/>
    </location>
</feature>
<sequence length="128" mass="14242">MAVRRALCMPLEDPENDEGESMDQTIHRKQKPNSVAPFLVDGKNGEQHELKRRKTNDKERCSSISDAASNRSSVSKVTGRVVAETFDRLIFCILLAVSLLTTVACLLALGVGAIKTTREHQAYTSRRR</sequence>
<evidence type="ECO:0000313" key="3">
    <source>
        <dbReference type="EMBL" id="KAK7503744.1"/>
    </source>
</evidence>
<organism evidence="3 4">
    <name type="scientific">Batillaria attramentaria</name>
    <dbReference type="NCBI Taxonomy" id="370345"/>
    <lineage>
        <taxon>Eukaryota</taxon>
        <taxon>Metazoa</taxon>
        <taxon>Spiralia</taxon>
        <taxon>Lophotrochozoa</taxon>
        <taxon>Mollusca</taxon>
        <taxon>Gastropoda</taxon>
        <taxon>Caenogastropoda</taxon>
        <taxon>Sorbeoconcha</taxon>
        <taxon>Cerithioidea</taxon>
        <taxon>Batillariidae</taxon>
        <taxon>Batillaria</taxon>
    </lineage>
</organism>
<feature type="compositionally biased region" description="Acidic residues" evidence="1">
    <location>
        <begin position="12"/>
        <end position="21"/>
    </location>
</feature>
<evidence type="ECO:0000313" key="4">
    <source>
        <dbReference type="Proteomes" id="UP001519460"/>
    </source>
</evidence>
<evidence type="ECO:0000256" key="2">
    <source>
        <dbReference type="SAM" id="Phobius"/>
    </source>
</evidence>
<comment type="caution">
    <text evidence="3">The sequence shown here is derived from an EMBL/GenBank/DDBJ whole genome shotgun (WGS) entry which is preliminary data.</text>
</comment>
<feature type="compositionally biased region" description="Low complexity" evidence="1">
    <location>
        <begin position="62"/>
        <end position="75"/>
    </location>
</feature>
<keyword evidence="2" id="KW-0812">Transmembrane</keyword>
<name>A0ABD0LVZ3_9CAEN</name>
<proteinExistence type="predicted"/>
<dbReference type="AlphaFoldDB" id="A0ABD0LVZ3"/>
<keyword evidence="2" id="KW-0472">Membrane</keyword>
<accession>A0ABD0LVZ3</accession>
<keyword evidence="4" id="KW-1185">Reference proteome</keyword>
<dbReference type="EMBL" id="JACVVK020000018">
    <property type="protein sequence ID" value="KAK7503744.1"/>
    <property type="molecule type" value="Genomic_DNA"/>
</dbReference>
<dbReference type="Proteomes" id="UP001519460">
    <property type="component" value="Unassembled WGS sequence"/>
</dbReference>
<feature type="region of interest" description="Disordered" evidence="1">
    <location>
        <begin position="9"/>
        <end position="77"/>
    </location>
</feature>